<dbReference type="PATRIC" id="fig|1261127.3.peg.5591"/>
<dbReference type="PANTHER" id="PTHR38103:SF1">
    <property type="entry name" value="RECOMBINATION-ASSOCIATED PROTEIN RDGC"/>
    <property type="match status" value="1"/>
</dbReference>
<keyword evidence="7" id="KW-0614">Plasmid</keyword>
<dbReference type="NCBIfam" id="NF001464">
    <property type="entry name" value="PRK00321.1-5"/>
    <property type="match status" value="1"/>
</dbReference>
<keyword evidence="5" id="KW-0233">DNA recombination</keyword>
<dbReference type="AlphaFoldDB" id="A0A0F6U0B3"/>
<dbReference type="HOGENOM" id="CLU_052038_1_1_6"/>
<feature type="region of interest" description="Disordered" evidence="6">
    <location>
        <begin position="303"/>
        <end position="327"/>
    </location>
</feature>
<dbReference type="OrthoDB" id="5290530at2"/>
<keyword evidence="4" id="KW-0963">Cytoplasm</keyword>
<dbReference type="GO" id="GO:0006310">
    <property type="term" value="P:DNA recombination"/>
    <property type="evidence" value="ECO:0007669"/>
    <property type="project" value="UniProtKB-KW"/>
</dbReference>
<protein>
    <recommendedName>
        <fullName evidence="3">Recombination-associated protein RdgC</fullName>
    </recommendedName>
</protein>
<evidence type="ECO:0000256" key="5">
    <source>
        <dbReference type="ARBA" id="ARBA00023172"/>
    </source>
</evidence>
<gene>
    <name evidence="7" type="ORF">F384_26940</name>
</gene>
<accession>A0A0F6U0B3</accession>
<dbReference type="GO" id="GO:0003690">
    <property type="term" value="F:double-stranded DNA binding"/>
    <property type="evidence" value="ECO:0007669"/>
    <property type="project" value="TreeGrafter"/>
</dbReference>
<comment type="subcellular location">
    <subcellularLocation>
        <location evidence="1">Cytoplasm</location>
        <location evidence="1">Nucleoid</location>
    </subcellularLocation>
</comment>
<dbReference type="PANTHER" id="PTHR38103">
    <property type="entry name" value="RECOMBINATION-ASSOCIATED PROTEIN RDGC"/>
    <property type="match status" value="1"/>
</dbReference>
<name>A0A0F6U0B3_CITAM</name>
<dbReference type="GO" id="GO:0000018">
    <property type="term" value="P:regulation of DNA recombination"/>
    <property type="evidence" value="ECO:0007669"/>
    <property type="project" value="TreeGrafter"/>
</dbReference>
<dbReference type="InterPro" id="IPR007476">
    <property type="entry name" value="RdgC"/>
</dbReference>
<evidence type="ECO:0000256" key="4">
    <source>
        <dbReference type="ARBA" id="ARBA00022490"/>
    </source>
</evidence>
<proteinExistence type="inferred from homology"/>
<evidence type="ECO:0000256" key="2">
    <source>
        <dbReference type="ARBA" id="ARBA00008657"/>
    </source>
</evidence>
<reference evidence="7 8" key="1">
    <citation type="submission" date="2015-03" db="EMBL/GenBank/DDBJ databases">
        <title>Complete genome sequence of Citrobacter amalonaticus Y19.</title>
        <authorList>
            <person name="Park S."/>
        </authorList>
    </citation>
    <scope>NUCLEOTIDE SEQUENCE [LARGE SCALE GENOMIC DNA]</scope>
    <source>
        <strain evidence="7 8">Y19</strain>
        <plasmid evidence="8">Plasmid</plasmid>
    </source>
</reference>
<dbReference type="NCBIfam" id="NF001462">
    <property type="entry name" value="PRK00321.1-3"/>
    <property type="match status" value="1"/>
</dbReference>
<dbReference type="Proteomes" id="UP000034085">
    <property type="component" value="Plasmid"/>
</dbReference>
<dbReference type="Pfam" id="PF04381">
    <property type="entry name" value="RdgC"/>
    <property type="match status" value="1"/>
</dbReference>
<dbReference type="RefSeq" id="WP_008786814.1">
    <property type="nucleotide sequence ID" value="NZ_CP011133.1"/>
</dbReference>
<evidence type="ECO:0000256" key="6">
    <source>
        <dbReference type="SAM" id="MobiDB-lite"/>
    </source>
</evidence>
<evidence type="ECO:0000313" key="8">
    <source>
        <dbReference type="Proteomes" id="UP000034085"/>
    </source>
</evidence>
<sequence length="327" mass="36653">MSQFKPKSLVVYRIQKALELDKLDEQLNELKYTPCGPNDMARSGWIPPLGEDVELLKHESNNLILLTVKHESKILPPASIKEIVRTRVQKLEKEQNRRLKKMEIQAVNDAVLAELIPKAFSKYSTTNIWVDTKSRLLLVETTSHKKADDVTALLRKTIGSLPIIPFTLETPVELTLTEWVKTGSLPPGLALCDEATLKDVLENGGVVTTKRQDLICDEIAHHIEAGKLVTKVALGWMNQMFFILNDNFIFSRLTFTEELIEQNDDISPEDHAQRFDADFVLFTSVVMEVLDAMIKALGGESPGLITTPSDEQPAVGGEAKQPENTFH</sequence>
<organism evidence="7 8">
    <name type="scientific">Citrobacter amalonaticus Y19</name>
    <dbReference type="NCBI Taxonomy" id="1261127"/>
    <lineage>
        <taxon>Bacteria</taxon>
        <taxon>Pseudomonadati</taxon>
        <taxon>Pseudomonadota</taxon>
        <taxon>Gammaproteobacteria</taxon>
        <taxon>Enterobacterales</taxon>
        <taxon>Enterobacteriaceae</taxon>
        <taxon>Citrobacter</taxon>
    </lineage>
</organism>
<geneLocation type="plasmid" evidence="7">
    <name>unnamed</name>
</geneLocation>
<dbReference type="GO" id="GO:0043590">
    <property type="term" value="C:bacterial nucleoid"/>
    <property type="evidence" value="ECO:0007669"/>
    <property type="project" value="TreeGrafter"/>
</dbReference>
<evidence type="ECO:0000256" key="3">
    <source>
        <dbReference type="ARBA" id="ARBA00022296"/>
    </source>
</evidence>
<dbReference type="KEGG" id="cama:F384_26940"/>
<comment type="similarity">
    <text evidence="2">Belongs to the RdgC family.</text>
</comment>
<dbReference type="EMBL" id="CP011133">
    <property type="protein sequence ID" value="AKE62191.1"/>
    <property type="molecule type" value="Genomic_DNA"/>
</dbReference>
<evidence type="ECO:0000256" key="1">
    <source>
        <dbReference type="ARBA" id="ARBA00004453"/>
    </source>
</evidence>
<evidence type="ECO:0000313" key="7">
    <source>
        <dbReference type="EMBL" id="AKE62191.1"/>
    </source>
</evidence>